<name>A0A225UJR9_9STRA</name>
<comment type="caution">
    <text evidence="1">The sequence shown here is derived from an EMBL/GenBank/DDBJ whole genome shotgun (WGS) entry which is preliminary data.</text>
</comment>
<evidence type="ECO:0000313" key="1">
    <source>
        <dbReference type="EMBL" id="OWY93374.1"/>
    </source>
</evidence>
<organism evidence="1 2">
    <name type="scientific">Phytophthora megakarya</name>
    <dbReference type="NCBI Taxonomy" id="4795"/>
    <lineage>
        <taxon>Eukaryota</taxon>
        <taxon>Sar</taxon>
        <taxon>Stramenopiles</taxon>
        <taxon>Oomycota</taxon>
        <taxon>Peronosporomycetes</taxon>
        <taxon>Peronosporales</taxon>
        <taxon>Peronosporaceae</taxon>
        <taxon>Phytophthora</taxon>
    </lineage>
</organism>
<gene>
    <name evidence="1" type="ORF">PHMEG_00037258</name>
</gene>
<dbReference type="SUPFAM" id="SSF53098">
    <property type="entry name" value="Ribonuclease H-like"/>
    <property type="match status" value="1"/>
</dbReference>
<dbReference type="EMBL" id="NBNE01016196">
    <property type="protein sequence ID" value="OWY93374.1"/>
    <property type="molecule type" value="Genomic_DNA"/>
</dbReference>
<keyword evidence="2" id="KW-1185">Reference proteome</keyword>
<sequence>MFDGWGMQLIAFWAYFRSTWRTERGANGCLHFLRWTARSSQRAHRDGADKELDAVPFLIGDNCATNQRLATNLEIPLIGCASHRFNLAVKRFLEDYQDQISIIQNLMIQLRLPNNAAILSRSTSLKPLKSNATRWSSTYTMLQRYVDIRDAILTVSAVEEHVPPISASQVLSAS</sequence>
<accession>A0A225UJR9</accession>
<protein>
    <submittedName>
        <fullName evidence="1">Uncharacterized protein</fullName>
    </submittedName>
</protein>
<dbReference type="PANTHER" id="PTHR40866">
    <property type="entry name" value="BED-TYPE DOMAIN-CONTAINING PROTEIN"/>
    <property type="match status" value="1"/>
</dbReference>
<dbReference type="PANTHER" id="PTHR40866:SF1">
    <property type="entry name" value="BED-TYPE DOMAIN-CONTAINING PROTEIN"/>
    <property type="match status" value="1"/>
</dbReference>
<dbReference type="OrthoDB" id="107123at2759"/>
<evidence type="ECO:0000313" key="2">
    <source>
        <dbReference type="Proteomes" id="UP000198211"/>
    </source>
</evidence>
<dbReference type="Proteomes" id="UP000198211">
    <property type="component" value="Unassembled WGS sequence"/>
</dbReference>
<dbReference type="AlphaFoldDB" id="A0A225UJR9"/>
<dbReference type="InterPro" id="IPR012337">
    <property type="entry name" value="RNaseH-like_sf"/>
</dbReference>
<proteinExistence type="predicted"/>
<reference evidence="2" key="1">
    <citation type="submission" date="2017-03" db="EMBL/GenBank/DDBJ databases">
        <title>Phytopthora megakarya and P. palmivora, two closely related causual agents of cacao black pod achieved similar genome size and gene model numbers by different mechanisms.</title>
        <authorList>
            <person name="Ali S."/>
            <person name="Shao J."/>
            <person name="Larry D.J."/>
            <person name="Kronmiller B."/>
            <person name="Shen D."/>
            <person name="Strem M.D."/>
            <person name="Melnick R.L."/>
            <person name="Guiltinan M.J."/>
            <person name="Tyler B.M."/>
            <person name="Meinhardt L.W."/>
            <person name="Bailey B.A."/>
        </authorList>
    </citation>
    <scope>NUCLEOTIDE SEQUENCE [LARGE SCALE GENOMIC DNA]</scope>
    <source>
        <strain evidence="2">zdho120</strain>
    </source>
</reference>